<dbReference type="PANTHER" id="PTHR31900:SF32">
    <property type="entry name" value="F-BOX_RNI_FBD-LIKE DOMAIN PROTEIN"/>
    <property type="match status" value="1"/>
</dbReference>
<dbReference type="InterPro" id="IPR001810">
    <property type="entry name" value="F-box_dom"/>
</dbReference>
<reference evidence="2 3" key="1">
    <citation type="journal article" date="2023" name="G3 (Bethesda)">
        <title>A haplotype-resolved chromosome-scale genome for Quercus rubra L. provides insights into the genetics of adaptive traits for red oak species.</title>
        <authorList>
            <person name="Kapoor B."/>
            <person name="Jenkins J."/>
            <person name="Schmutz J."/>
            <person name="Zhebentyayeva T."/>
            <person name="Kuelheim C."/>
            <person name="Coggeshall M."/>
            <person name="Heim C."/>
            <person name="Lasky J.R."/>
            <person name="Leites L."/>
            <person name="Islam-Faridi N."/>
            <person name="Romero-Severson J."/>
            <person name="DeLeo V.L."/>
            <person name="Lucas S.M."/>
            <person name="Lazic D."/>
            <person name="Gailing O."/>
            <person name="Carlson J."/>
            <person name="Staton M."/>
        </authorList>
    </citation>
    <scope>NUCLEOTIDE SEQUENCE [LARGE SCALE GENOMIC DNA]</scope>
    <source>
        <strain evidence="2">Pseudo-F2</strain>
    </source>
</reference>
<dbReference type="InterPro" id="IPR032675">
    <property type="entry name" value="LRR_dom_sf"/>
</dbReference>
<name>A0AAN7F947_QUERU</name>
<dbReference type="Pfam" id="PF08387">
    <property type="entry name" value="FBD"/>
    <property type="match status" value="1"/>
</dbReference>
<protein>
    <recommendedName>
        <fullName evidence="1">F-box domain-containing protein</fullName>
    </recommendedName>
</protein>
<dbReference type="PANTHER" id="PTHR31900">
    <property type="entry name" value="F-BOX/RNI SUPERFAMILY PROTEIN-RELATED"/>
    <property type="match status" value="1"/>
</dbReference>
<proteinExistence type="predicted"/>
<evidence type="ECO:0000313" key="3">
    <source>
        <dbReference type="Proteomes" id="UP001324115"/>
    </source>
</evidence>
<dbReference type="InterPro" id="IPR006566">
    <property type="entry name" value="FBD"/>
</dbReference>
<evidence type="ECO:0000259" key="1">
    <source>
        <dbReference type="PROSITE" id="PS50181"/>
    </source>
</evidence>
<evidence type="ECO:0000313" key="2">
    <source>
        <dbReference type="EMBL" id="KAK4587897.1"/>
    </source>
</evidence>
<dbReference type="SUPFAM" id="SSF81383">
    <property type="entry name" value="F-box domain"/>
    <property type="match status" value="1"/>
</dbReference>
<accession>A0AAN7F947</accession>
<feature type="domain" description="F-box" evidence="1">
    <location>
        <begin position="17"/>
        <end position="66"/>
    </location>
</feature>
<comment type="caution">
    <text evidence="2">The sequence shown here is derived from an EMBL/GenBank/DDBJ whole genome shotgun (WGS) entry which is preliminary data.</text>
</comment>
<sequence>MEERNNSNCVGTKRHNLDRISDLPDSILHHILSFLPTEEAIEASYLSKRWNWLWTFASGLSFYDHQDSEHVTDFAVSVCKTLPLYRSHKLDKFHITDFRYTQQLDGTEMPHNDHYRLSQSLCTYSSLKTLALRCCKFEPKPCIRWNSLKVLCIGYARLNRDMIRKILLGSPALTDLRLYNFEFQGKEGKNVVTINSTSLQKLELDGVILAPNLRSLSISGLMYRRRFRLRNVSSLVEAKLSFERTMTDSERESCYSKNRSALTKLLVSLLHVPKITISTWCLQVLSLLTILEVKTLPSPLAERKCLVLDTELNKWDLPGITNLLQSSPELEKLVVNLVTSRNSKLEFKPEFVSDYNFDQEEFWKSKRTFECLHLKTVEIVGFKAKCFGLSFVLGFVQFLLKHARVLEKMVIYEKREAINQTQTLVEAREFLQVTQLILSYQKSSPNAVVMFS</sequence>
<keyword evidence="3" id="KW-1185">Reference proteome</keyword>
<dbReference type="InterPro" id="IPR036047">
    <property type="entry name" value="F-box-like_dom_sf"/>
</dbReference>
<dbReference type="AlphaFoldDB" id="A0AAN7F947"/>
<dbReference type="EMBL" id="JAXUIC010000005">
    <property type="protein sequence ID" value="KAK4587897.1"/>
    <property type="molecule type" value="Genomic_DNA"/>
</dbReference>
<dbReference type="CDD" id="cd22160">
    <property type="entry name" value="F-box_AtFBL13-like"/>
    <property type="match status" value="1"/>
</dbReference>
<dbReference type="Gene3D" id="3.80.10.10">
    <property type="entry name" value="Ribonuclease Inhibitor"/>
    <property type="match status" value="1"/>
</dbReference>
<dbReference type="InterPro" id="IPR050232">
    <property type="entry name" value="FBL13/AtMIF1-like"/>
</dbReference>
<organism evidence="2 3">
    <name type="scientific">Quercus rubra</name>
    <name type="common">Northern red oak</name>
    <name type="synonym">Quercus borealis</name>
    <dbReference type="NCBI Taxonomy" id="3512"/>
    <lineage>
        <taxon>Eukaryota</taxon>
        <taxon>Viridiplantae</taxon>
        <taxon>Streptophyta</taxon>
        <taxon>Embryophyta</taxon>
        <taxon>Tracheophyta</taxon>
        <taxon>Spermatophyta</taxon>
        <taxon>Magnoliopsida</taxon>
        <taxon>eudicotyledons</taxon>
        <taxon>Gunneridae</taxon>
        <taxon>Pentapetalae</taxon>
        <taxon>rosids</taxon>
        <taxon>fabids</taxon>
        <taxon>Fagales</taxon>
        <taxon>Fagaceae</taxon>
        <taxon>Quercus</taxon>
    </lineage>
</organism>
<gene>
    <name evidence="2" type="ORF">RGQ29_019058</name>
</gene>
<dbReference type="Gene3D" id="1.20.1280.50">
    <property type="match status" value="1"/>
</dbReference>
<dbReference type="Proteomes" id="UP001324115">
    <property type="component" value="Unassembled WGS sequence"/>
</dbReference>
<dbReference type="PROSITE" id="PS50181">
    <property type="entry name" value="FBOX"/>
    <property type="match status" value="1"/>
</dbReference>
<dbReference type="InterPro" id="IPR053781">
    <property type="entry name" value="F-box_AtFBL13-like"/>
</dbReference>
<dbReference type="Pfam" id="PF00646">
    <property type="entry name" value="F-box"/>
    <property type="match status" value="1"/>
</dbReference>
<dbReference type="SUPFAM" id="SSF52047">
    <property type="entry name" value="RNI-like"/>
    <property type="match status" value="1"/>
</dbReference>